<dbReference type="InterPro" id="IPR052209">
    <property type="entry name" value="CbiZ"/>
</dbReference>
<reference evidence="1" key="1">
    <citation type="submission" date="2021-01" db="EMBL/GenBank/DDBJ databases">
        <title>Modified the classification status of verrucomicrobia.</title>
        <authorList>
            <person name="Feng X."/>
        </authorList>
    </citation>
    <scope>NUCLEOTIDE SEQUENCE</scope>
    <source>
        <strain evidence="1">KCTC 13126</strain>
    </source>
</reference>
<dbReference type="RefSeq" id="WP_200356889.1">
    <property type="nucleotide sequence ID" value="NZ_JAENIL010000033.1"/>
</dbReference>
<dbReference type="PANTHER" id="PTHR35336">
    <property type="entry name" value="ADENOSYLCOBINAMIDE AMIDOHYDROLASE"/>
    <property type="match status" value="1"/>
</dbReference>
<protein>
    <submittedName>
        <fullName evidence="1">Adenosylcobinamide amidohydrolase</fullName>
    </submittedName>
</protein>
<sequence length="386" mass="42094">MKIGQYYEAVELHREEKIVFARFLKPHRVLSTCRFNGGMREDLEFLYNHQSCEPRAHSGIDLCHVATKEPERYQKRIANKAGIDYEKSASLGTAANVNNAVVARENFEGLEVIAITTAGVGGNGGRAGDPASYYQSEEGTVIIGRKPPQAGTINTILLVSEEMTQGALVSASTVMTEAKSSVLQELMAPSKYSEGIATGTGTDQIGIACQLGTRIRHTDANKHSKLGELIGKAVRRSLQEALNLQSGLTPDARRSSVAQLLRFGETQERFTAEVKARLPEAQGALFEANFLSANHDPVTVAAVQALVHVRDQFVWGVSPVNCIHEIMLGHAAVLASAVANKAIDRDALQERLGDLELSVESASFVELVRRCFVVGYELKWEGRFED</sequence>
<keyword evidence="2" id="KW-1185">Reference proteome</keyword>
<comment type="caution">
    <text evidence="1">The sequence shown here is derived from an EMBL/GenBank/DDBJ whole genome shotgun (WGS) entry which is preliminary data.</text>
</comment>
<dbReference type="Proteomes" id="UP000617628">
    <property type="component" value="Unassembled WGS sequence"/>
</dbReference>
<dbReference type="EMBL" id="JAENIL010000033">
    <property type="protein sequence ID" value="MBK1878678.1"/>
    <property type="molecule type" value="Genomic_DNA"/>
</dbReference>
<organism evidence="1 2">
    <name type="scientific">Pelagicoccus mobilis</name>
    <dbReference type="NCBI Taxonomy" id="415221"/>
    <lineage>
        <taxon>Bacteria</taxon>
        <taxon>Pseudomonadati</taxon>
        <taxon>Verrucomicrobiota</taxon>
        <taxon>Opitutia</taxon>
        <taxon>Puniceicoccales</taxon>
        <taxon>Pelagicoccaceae</taxon>
        <taxon>Pelagicoccus</taxon>
    </lineage>
</organism>
<name>A0A934VSH5_9BACT</name>
<dbReference type="AlphaFoldDB" id="A0A934VSH5"/>
<dbReference type="PANTHER" id="PTHR35336:SF5">
    <property type="entry name" value="ADENOSYLCOBINAMIDE AMIDOHYDROLASE"/>
    <property type="match status" value="1"/>
</dbReference>
<dbReference type="InterPro" id="IPR002808">
    <property type="entry name" value="AdoCbi_amidolase"/>
</dbReference>
<gene>
    <name evidence="1" type="ORF">JIN87_17490</name>
</gene>
<dbReference type="Pfam" id="PF01955">
    <property type="entry name" value="CbiZ"/>
    <property type="match status" value="1"/>
</dbReference>
<evidence type="ECO:0000313" key="2">
    <source>
        <dbReference type="Proteomes" id="UP000617628"/>
    </source>
</evidence>
<accession>A0A934VSH5</accession>
<proteinExistence type="predicted"/>
<evidence type="ECO:0000313" key="1">
    <source>
        <dbReference type="EMBL" id="MBK1878678.1"/>
    </source>
</evidence>